<reference evidence="1 2" key="1">
    <citation type="submission" date="2016-05" db="EMBL/GenBank/DDBJ databases">
        <title>Genomic and physiological characterization of Planctopirus sp. isolated from fresh water lake.</title>
        <authorList>
            <person name="Subhash Y."/>
            <person name="Ramana C."/>
        </authorList>
    </citation>
    <scope>NUCLEOTIDE SEQUENCE [LARGE SCALE GENOMIC DNA]</scope>
    <source>
        <strain evidence="1 2">JC280</strain>
    </source>
</reference>
<dbReference type="STRING" id="1841610.A6X21_02550"/>
<evidence type="ECO:0000313" key="2">
    <source>
        <dbReference type="Proteomes" id="UP000094828"/>
    </source>
</evidence>
<dbReference type="PROSITE" id="PS51257">
    <property type="entry name" value="PROKAR_LIPOPROTEIN"/>
    <property type="match status" value="1"/>
</dbReference>
<accession>A0A1C3ES29</accession>
<dbReference type="Proteomes" id="UP000094828">
    <property type="component" value="Unassembled WGS sequence"/>
</dbReference>
<comment type="caution">
    <text evidence="1">The sequence shown here is derived from an EMBL/GenBank/DDBJ whole genome shotgun (WGS) entry which is preliminary data.</text>
</comment>
<proteinExistence type="predicted"/>
<name>A0A1C3ES29_9PLAN</name>
<evidence type="ECO:0000313" key="1">
    <source>
        <dbReference type="EMBL" id="ODA36024.1"/>
    </source>
</evidence>
<organism evidence="1 2">
    <name type="scientific">Planctopirus hydrillae</name>
    <dbReference type="NCBI Taxonomy" id="1841610"/>
    <lineage>
        <taxon>Bacteria</taxon>
        <taxon>Pseudomonadati</taxon>
        <taxon>Planctomycetota</taxon>
        <taxon>Planctomycetia</taxon>
        <taxon>Planctomycetales</taxon>
        <taxon>Planctomycetaceae</taxon>
        <taxon>Planctopirus</taxon>
    </lineage>
</organism>
<protein>
    <submittedName>
        <fullName evidence="1">Uncharacterized protein</fullName>
    </submittedName>
</protein>
<dbReference type="EMBL" id="LYDR01000030">
    <property type="protein sequence ID" value="ODA36024.1"/>
    <property type="molecule type" value="Genomic_DNA"/>
</dbReference>
<sequence length="240" mass="27853">MSRNRKRWIGITLASLACLLLMSFSYSVIDSYGRYRMTREYLKQWSFSSINGDVDWPLIDSKAWRSPIQQLSGSRIERLTLYYNPTGDGSKPGCLEPSQLIQNFPNKDRVLRVYMLSDSCSYIPYADLLEVMTWPAVEWVSFESSAYHRHRTLLEGMLRERFPEVREQILILQKTEGDKAESAQLARKNAWRELEKLFRFKVALRVSRSPTSLIPGETTYELVGDDRNELVSDDSGGFER</sequence>
<gene>
    <name evidence="1" type="ORF">A6X21_02550</name>
</gene>
<keyword evidence="2" id="KW-1185">Reference proteome</keyword>
<dbReference type="AlphaFoldDB" id="A0A1C3ES29"/>